<reference evidence="1" key="1">
    <citation type="submission" date="2012-05" db="EMBL/GenBank/DDBJ databases">
        <authorList>
            <person name="Krishnakumar V."/>
            <person name="Cheung F."/>
            <person name="Xiao Y."/>
            <person name="Chan A."/>
            <person name="Moskal W.A."/>
            <person name="Town C.D."/>
        </authorList>
    </citation>
    <scope>NUCLEOTIDE SEQUENCE</scope>
</reference>
<accession>I3SB94</accession>
<dbReference type="EMBL" id="BT137741">
    <property type="protein sequence ID" value="AFK37536.1"/>
    <property type="molecule type" value="mRNA"/>
</dbReference>
<proteinExistence type="evidence at transcript level"/>
<sequence>MSLKTQLASKNSSCSCEQQELMGLWLMSGGGSQNRRGLSSMIGVPTGACFS</sequence>
<protein>
    <submittedName>
        <fullName evidence="1">Uncharacterized protein</fullName>
    </submittedName>
</protein>
<dbReference type="AlphaFoldDB" id="I3SB94"/>
<name>I3SB94_LOTJA</name>
<organism evidence="1">
    <name type="scientific">Lotus japonicus</name>
    <name type="common">Lotus corniculatus var. japonicus</name>
    <dbReference type="NCBI Taxonomy" id="34305"/>
    <lineage>
        <taxon>Eukaryota</taxon>
        <taxon>Viridiplantae</taxon>
        <taxon>Streptophyta</taxon>
        <taxon>Embryophyta</taxon>
        <taxon>Tracheophyta</taxon>
        <taxon>Spermatophyta</taxon>
        <taxon>Magnoliopsida</taxon>
        <taxon>eudicotyledons</taxon>
        <taxon>Gunneridae</taxon>
        <taxon>Pentapetalae</taxon>
        <taxon>rosids</taxon>
        <taxon>fabids</taxon>
        <taxon>Fabales</taxon>
        <taxon>Fabaceae</taxon>
        <taxon>Papilionoideae</taxon>
        <taxon>50 kb inversion clade</taxon>
        <taxon>NPAAA clade</taxon>
        <taxon>Hologalegina</taxon>
        <taxon>robinioid clade</taxon>
        <taxon>Loteae</taxon>
        <taxon>Lotus</taxon>
    </lineage>
</organism>
<evidence type="ECO:0000313" key="1">
    <source>
        <dbReference type="EMBL" id="AFK37536.1"/>
    </source>
</evidence>